<dbReference type="AlphaFoldDB" id="A0A380NH38"/>
<dbReference type="GO" id="GO:0015421">
    <property type="term" value="F:ABC-type oligopeptide transporter activity"/>
    <property type="evidence" value="ECO:0007669"/>
    <property type="project" value="TreeGrafter"/>
</dbReference>
<keyword evidence="6" id="KW-0788">Thiol protease</keyword>
<dbReference type="InterPro" id="IPR036640">
    <property type="entry name" value="ABC1_TM_sf"/>
</dbReference>
<keyword evidence="6" id="KW-0645">Protease</keyword>
<dbReference type="GO" id="GO:0005886">
    <property type="term" value="C:plasma membrane"/>
    <property type="evidence" value="ECO:0007669"/>
    <property type="project" value="UniProtKB-SubCell"/>
</dbReference>
<dbReference type="Pfam" id="PF00005">
    <property type="entry name" value="ABC_tran"/>
    <property type="match status" value="1"/>
</dbReference>
<keyword evidence="2" id="KW-0813">Transport</keyword>
<keyword evidence="14" id="KW-1185">Reference proteome</keyword>
<feature type="transmembrane region" description="Helical" evidence="10">
    <location>
        <begin position="76"/>
        <end position="97"/>
    </location>
</feature>
<feature type="transmembrane region" description="Helical" evidence="10">
    <location>
        <begin position="267"/>
        <end position="286"/>
    </location>
</feature>
<keyword evidence="9 10" id="KW-0472">Membrane</keyword>
<proteinExistence type="predicted"/>
<keyword evidence="3" id="KW-1003">Cell membrane</keyword>
<feature type="transmembrane region" description="Helical" evidence="10">
    <location>
        <begin position="155"/>
        <end position="174"/>
    </location>
</feature>
<dbReference type="FunFam" id="3.40.50.300:FF:000299">
    <property type="entry name" value="ABC transporter ATP-binding protein/permease"/>
    <property type="match status" value="1"/>
</dbReference>
<keyword evidence="8 10" id="KW-1133">Transmembrane helix</keyword>
<dbReference type="PROSITE" id="PS50929">
    <property type="entry name" value="ABC_TM1F"/>
    <property type="match status" value="1"/>
</dbReference>
<dbReference type="GO" id="GO:0008234">
    <property type="term" value="F:cysteine-type peptidase activity"/>
    <property type="evidence" value="ECO:0007669"/>
    <property type="project" value="UniProtKB-KW"/>
</dbReference>
<dbReference type="Gene3D" id="3.40.50.300">
    <property type="entry name" value="P-loop containing nucleotide triphosphate hydrolases"/>
    <property type="match status" value="1"/>
</dbReference>
<evidence type="ECO:0000259" key="11">
    <source>
        <dbReference type="PROSITE" id="PS50893"/>
    </source>
</evidence>
<dbReference type="RefSeq" id="WP_115309689.1">
    <property type="nucleotide sequence ID" value="NZ_UHIO01000001.1"/>
</dbReference>
<dbReference type="EMBL" id="UHIO01000001">
    <property type="protein sequence ID" value="SUP40952.1"/>
    <property type="molecule type" value="Genomic_DNA"/>
</dbReference>
<dbReference type="PANTHER" id="PTHR43394:SF1">
    <property type="entry name" value="ATP-BINDING CASSETTE SUB-FAMILY B MEMBER 10, MITOCHONDRIAL"/>
    <property type="match status" value="1"/>
</dbReference>
<evidence type="ECO:0000256" key="9">
    <source>
        <dbReference type="ARBA" id="ARBA00023136"/>
    </source>
</evidence>
<protein>
    <submittedName>
        <fullName evidence="13">Multidrug export ATP-binding/permease protein SAV1866</fullName>
        <ecNumber evidence="13">3.6.3.-</ecNumber>
    </submittedName>
</protein>
<evidence type="ECO:0000256" key="7">
    <source>
        <dbReference type="ARBA" id="ARBA00022840"/>
    </source>
</evidence>
<sequence length="596" mass="67342">MSKQHTSSYTVQEETTLTKHEDILLLRRLGQYISPHKFLLIWAALFLLFALSLELIRPMLIKRVIDTAFPQRDVGIILEYAGLYFLTITFSIVAMFVHNYTLQQFGQRIIFEIRNTVFAKILARTPAHFGELPIGNLVTRVTNDTESLRTLYTDVVLKLGSSTLMIIGILISMFFLNVKLASVVSLLVPLMAVLIFVYQKYARKAFRGVRTKLAASNTSVQEMLNFIVVIKSYVGESIMAKQYDRISREFLQAGLFEVKTFAIFRPIVDGMLFVIFIAIFSFTNWFDSVTEAGTVFAFIQYMDKFFQPLKEIAEKYNNLQSALAGAERLVPIINEEADTAIESITIPEEFKTIETIEFDHVWFSYDNSETYALKDISMTIHGGQFIGIVGPSGGGKSTLMALLMGFYRPTKGTIRINGHDTNQYAPAILREVMGYVFQDSHLFKGTIRENLSLYDDTISDSALIEAAKKAHLHTMIERLPQGYNTPVGYLGSLLSTGQKQLLAMARVLVRNRQILIFDEATAHIDSHTEQLIQQSIKTIRGEKTIISIAHRLSTIRSANQIYLIKQGEIVEAGSYESLIAQKGSFFALWEARSVVI</sequence>
<name>A0A380NH38_9FIRM</name>
<evidence type="ECO:0000256" key="8">
    <source>
        <dbReference type="ARBA" id="ARBA00022989"/>
    </source>
</evidence>
<dbReference type="Gene3D" id="1.20.1560.10">
    <property type="entry name" value="ABC transporter type 1, transmembrane domain"/>
    <property type="match status" value="1"/>
</dbReference>
<dbReference type="InterPro" id="IPR003593">
    <property type="entry name" value="AAA+_ATPase"/>
</dbReference>
<dbReference type="Proteomes" id="UP000255367">
    <property type="component" value="Unassembled WGS sequence"/>
</dbReference>
<dbReference type="InterPro" id="IPR011527">
    <property type="entry name" value="ABC1_TM_dom"/>
</dbReference>
<evidence type="ECO:0000313" key="14">
    <source>
        <dbReference type="Proteomes" id="UP000255367"/>
    </source>
</evidence>
<evidence type="ECO:0000259" key="12">
    <source>
        <dbReference type="PROSITE" id="PS50929"/>
    </source>
</evidence>
<dbReference type="SUPFAM" id="SSF52540">
    <property type="entry name" value="P-loop containing nucleoside triphosphate hydrolases"/>
    <property type="match status" value="1"/>
</dbReference>
<feature type="transmembrane region" description="Helical" evidence="10">
    <location>
        <begin position="180"/>
        <end position="198"/>
    </location>
</feature>
<reference evidence="13 14" key="1">
    <citation type="submission" date="2018-06" db="EMBL/GenBank/DDBJ databases">
        <authorList>
            <consortium name="Pathogen Informatics"/>
            <person name="Doyle S."/>
        </authorList>
    </citation>
    <scope>NUCLEOTIDE SEQUENCE [LARGE SCALE GENOMIC DNA]</scope>
    <source>
        <strain evidence="13 14">NCTC12020</strain>
    </source>
</reference>
<dbReference type="InterPro" id="IPR003439">
    <property type="entry name" value="ABC_transporter-like_ATP-bd"/>
</dbReference>
<keyword evidence="13" id="KW-0378">Hydrolase</keyword>
<keyword evidence="5" id="KW-0547">Nucleotide-binding</keyword>
<dbReference type="PROSITE" id="PS50893">
    <property type="entry name" value="ABC_TRANSPORTER_2"/>
    <property type="match status" value="1"/>
</dbReference>
<dbReference type="OrthoDB" id="9762778at2"/>
<dbReference type="SMART" id="SM00382">
    <property type="entry name" value="AAA"/>
    <property type="match status" value="1"/>
</dbReference>
<gene>
    <name evidence="13" type="ORF">NCTC12020_00441</name>
</gene>
<accession>A0A380NH38</accession>
<evidence type="ECO:0000313" key="13">
    <source>
        <dbReference type="EMBL" id="SUP40952.1"/>
    </source>
</evidence>
<evidence type="ECO:0000256" key="4">
    <source>
        <dbReference type="ARBA" id="ARBA00022692"/>
    </source>
</evidence>
<evidence type="ECO:0000256" key="6">
    <source>
        <dbReference type="ARBA" id="ARBA00022807"/>
    </source>
</evidence>
<keyword evidence="7 13" id="KW-0067">ATP-binding</keyword>
<dbReference type="InterPro" id="IPR027417">
    <property type="entry name" value="P-loop_NTPase"/>
</dbReference>
<dbReference type="GO" id="GO:0016887">
    <property type="term" value="F:ATP hydrolysis activity"/>
    <property type="evidence" value="ECO:0007669"/>
    <property type="project" value="InterPro"/>
</dbReference>
<dbReference type="Pfam" id="PF00664">
    <property type="entry name" value="ABC_membrane"/>
    <property type="match status" value="1"/>
</dbReference>
<feature type="transmembrane region" description="Helical" evidence="10">
    <location>
        <begin position="38"/>
        <end position="56"/>
    </location>
</feature>
<evidence type="ECO:0000256" key="1">
    <source>
        <dbReference type="ARBA" id="ARBA00004651"/>
    </source>
</evidence>
<feature type="domain" description="ABC transmembrane type-1" evidence="12">
    <location>
        <begin position="41"/>
        <end position="321"/>
    </location>
</feature>
<evidence type="ECO:0000256" key="5">
    <source>
        <dbReference type="ARBA" id="ARBA00022741"/>
    </source>
</evidence>
<dbReference type="SUPFAM" id="SSF90123">
    <property type="entry name" value="ABC transporter transmembrane region"/>
    <property type="match status" value="1"/>
</dbReference>
<evidence type="ECO:0000256" key="3">
    <source>
        <dbReference type="ARBA" id="ARBA00022475"/>
    </source>
</evidence>
<keyword evidence="4 10" id="KW-0812">Transmembrane</keyword>
<evidence type="ECO:0000256" key="2">
    <source>
        <dbReference type="ARBA" id="ARBA00022448"/>
    </source>
</evidence>
<dbReference type="InterPro" id="IPR039421">
    <property type="entry name" value="Type_1_exporter"/>
</dbReference>
<dbReference type="GO" id="GO:0005524">
    <property type="term" value="F:ATP binding"/>
    <property type="evidence" value="ECO:0007669"/>
    <property type="project" value="UniProtKB-KW"/>
</dbReference>
<evidence type="ECO:0000256" key="10">
    <source>
        <dbReference type="SAM" id="Phobius"/>
    </source>
</evidence>
<dbReference type="CDD" id="cd18544">
    <property type="entry name" value="ABC_6TM_TmrA_like"/>
    <property type="match status" value="1"/>
</dbReference>
<organism evidence="13 14">
    <name type="scientific">Veillonella criceti</name>
    <dbReference type="NCBI Taxonomy" id="103891"/>
    <lineage>
        <taxon>Bacteria</taxon>
        <taxon>Bacillati</taxon>
        <taxon>Bacillota</taxon>
        <taxon>Negativicutes</taxon>
        <taxon>Veillonellales</taxon>
        <taxon>Veillonellaceae</taxon>
        <taxon>Veillonella</taxon>
    </lineage>
</organism>
<dbReference type="EC" id="3.6.3.-" evidence="13"/>
<comment type="subcellular location">
    <subcellularLocation>
        <location evidence="1">Cell membrane</location>
        <topology evidence="1">Multi-pass membrane protein</topology>
    </subcellularLocation>
</comment>
<feature type="domain" description="ABC transporter" evidence="11">
    <location>
        <begin position="356"/>
        <end position="591"/>
    </location>
</feature>
<dbReference type="PANTHER" id="PTHR43394">
    <property type="entry name" value="ATP-DEPENDENT PERMEASE MDL1, MITOCHONDRIAL"/>
    <property type="match status" value="1"/>
</dbReference>